<feature type="domain" description="DUF8183" evidence="1">
    <location>
        <begin position="139"/>
        <end position="195"/>
    </location>
</feature>
<dbReference type="HOGENOM" id="CLU_1352170_0_0_2"/>
<name>B5IDM9_ACIB4</name>
<dbReference type="Pfam" id="PF26556">
    <property type="entry name" value="DUF8183"/>
    <property type="match status" value="1"/>
</dbReference>
<dbReference type="Proteomes" id="UP000001400">
    <property type="component" value="Chromosome"/>
</dbReference>
<evidence type="ECO:0000313" key="4">
    <source>
        <dbReference type="Proteomes" id="UP000001400"/>
    </source>
</evidence>
<dbReference type="eggNOG" id="arCOG05407">
    <property type="taxonomic scope" value="Archaea"/>
</dbReference>
<dbReference type="InterPro" id="IPR058496">
    <property type="entry name" value="DUF8183_N"/>
</dbReference>
<reference evidence="3" key="1">
    <citation type="submission" date="2010-02" db="EMBL/GenBank/DDBJ databases">
        <title>Complete sequence of Aciduliprofundum boonei T469.</title>
        <authorList>
            <consortium name="US DOE Joint Genome Institute"/>
            <person name="Lucas S."/>
            <person name="Copeland A."/>
            <person name="Lapidus A."/>
            <person name="Cheng J.-F."/>
            <person name="Bruce D."/>
            <person name="Goodwin L."/>
            <person name="Pitluck S."/>
            <person name="Saunders E."/>
            <person name="Detter J.C."/>
            <person name="Han C."/>
            <person name="Tapia R."/>
            <person name="Land M."/>
            <person name="Hauser L."/>
            <person name="Kyrpides N."/>
            <person name="Mikhailova N."/>
            <person name="Flores G."/>
            <person name="Reysenbach A.-L."/>
            <person name="Woyke T."/>
        </authorList>
    </citation>
    <scope>NUCLEOTIDE SEQUENCE</scope>
    <source>
        <strain evidence="3">T469</strain>
    </source>
</reference>
<dbReference type="InterPro" id="IPR058836">
    <property type="entry name" value="DUF8183_C"/>
</dbReference>
<proteinExistence type="predicted"/>
<dbReference type="RefSeq" id="WP_008084395.1">
    <property type="nucleotide sequence ID" value="NC_013926.1"/>
</dbReference>
<dbReference type="EMBL" id="CP001941">
    <property type="protein sequence ID" value="ADD08101.1"/>
    <property type="molecule type" value="Genomic_DNA"/>
</dbReference>
<dbReference type="GeneID" id="8827232"/>
<keyword evidence="4" id="KW-1185">Reference proteome</keyword>
<gene>
    <name evidence="3" type="ordered locus">Aboo_0290</name>
</gene>
<evidence type="ECO:0000259" key="1">
    <source>
        <dbReference type="Pfam" id="PF26555"/>
    </source>
</evidence>
<dbReference type="KEGG" id="abi:Aboo_0290"/>
<accession>B5IDM9</accession>
<dbReference type="OrthoDB" id="91412at2157"/>
<evidence type="ECO:0000259" key="2">
    <source>
        <dbReference type="Pfam" id="PF26556"/>
    </source>
</evidence>
<protein>
    <submittedName>
        <fullName evidence="3">Uncharacterized protein</fullName>
    </submittedName>
</protein>
<organism evidence="3 4">
    <name type="scientific">Aciduliprofundum boonei (strain DSM 19572 / T469)</name>
    <dbReference type="NCBI Taxonomy" id="439481"/>
    <lineage>
        <taxon>Archaea</taxon>
        <taxon>Methanobacteriati</taxon>
        <taxon>Thermoplasmatota</taxon>
        <taxon>DHVE2 group</taxon>
        <taxon>Candidatus Aciduliprofundum</taxon>
    </lineage>
</organism>
<dbReference type="STRING" id="439481.Aboo_0290"/>
<sequence>MDKVEANVLQWLTAGSDDAVDIVDLPWKVEELDRGVYYAEHPSVPMHLMVAFSDNFVHLIVPTTIETAEMSNEEKLRIYETLMWLNDKVHMMKYSIGGENKNIRLRVDLDKSTLGKEEFNNALVALVIGVLVGVKALGIEMEFMQKVLQRLIDMLVYRIENGATEEELMNFLTNTVGMDVRDAKDLLDAVMQAIEQE</sequence>
<dbReference type="AlphaFoldDB" id="B5IDM9"/>
<dbReference type="Pfam" id="PF26555">
    <property type="entry name" value="HTH_78"/>
    <property type="match status" value="1"/>
</dbReference>
<feature type="domain" description="DUF8183" evidence="2">
    <location>
        <begin position="7"/>
        <end position="137"/>
    </location>
</feature>
<evidence type="ECO:0000313" key="3">
    <source>
        <dbReference type="EMBL" id="ADD08101.1"/>
    </source>
</evidence>